<keyword evidence="5 6" id="KW-0472">Membrane</keyword>
<dbReference type="Pfam" id="PF02653">
    <property type="entry name" value="BPD_transp_2"/>
    <property type="match status" value="1"/>
</dbReference>
<dbReference type="InterPro" id="IPR001851">
    <property type="entry name" value="ABC_transp_permease"/>
</dbReference>
<dbReference type="PANTHER" id="PTHR47089:SF1">
    <property type="entry name" value="GUANOSINE ABC TRANSPORTER PERMEASE PROTEIN NUPP"/>
    <property type="match status" value="1"/>
</dbReference>
<proteinExistence type="predicted"/>
<keyword evidence="2" id="KW-1003">Cell membrane</keyword>
<feature type="transmembrane region" description="Helical" evidence="6">
    <location>
        <begin position="298"/>
        <end position="316"/>
    </location>
</feature>
<feature type="transmembrane region" description="Helical" evidence="6">
    <location>
        <begin position="199"/>
        <end position="217"/>
    </location>
</feature>
<evidence type="ECO:0000256" key="6">
    <source>
        <dbReference type="SAM" id="Phobius"/>
    </source>
</evidence>
<protein>
    <submittedName>
        <fullName evidence="7">Simple sugar transport system permease protein</fullName>
    </submittedName>
</protein>
<evidence type="ECO:0000256" key="5">
    <source>
        <dbReference type="ARBA" id="ARBA00023136"/>
    </source>
</evidence>
<feature type="transmembrane region" description="Helical" evidence="6">
    <location>
        <begin position="118"/>
        <end position="138"/>
    </location>
</feature>
<comment type="subcellular location">
    <subcellularLocation>
        <location evidence="1">Cell membrane</location>
        <topology evidence="1">Multi-pass membrane protein</topology>
    </subcellularLocation>
</comment>
<comment type="caution">
    <text evidence="7">The sequence shown here is derived from an EMBL/GenBank/DDBJ whole genome shotgun (WGS) entry which is preliminary data.</text>
</comment>
<keyword evidence="7" id="KW-0813">Transport</keyword>
<evidence type="ECO:0000256" key="4">
    <source>
        <dbReference type="ARBA" id="ARBA00022989"/>
    </source>
</evidence>
<evidence type="ECO:0000313" key="7">
    <source>
        <dbReference type="EMBL" id="MBP1918218.1"/>
    </source>
</evidence>
<accession>A0ABS4G0Z2</accession>
<name>A0ABS4G0Z2_9CLOT</name>
<dbReference type="EMBL" id="JAGGKC010000004">
    <property type="protein sequence ID" value="MBP1918218.1"/>
    <property type="molecule type" value="Genomic_DNA"/>
</dbReference>
<keyword evidence="4 6" id="KW-1133">Transmembrane helix</keyword>
<feature type="transmembrane region" description="Helical" evidence="6">
    <location>
        <begin position="322"/>
        <end position="340"/>
    </location>
</feature>
<evidence type="ECO:0000256" key="2">
    <source>
        <dbReference type="ARBA" id="ARBA00022475"/>
    </source>
</evidence>
<dbReference type="PANTHER" id="PTHR47089">
    <property type="entry name" value="ABC TRANSPORTER, PERMEASE PROTEIN"/>
    <property type="match status" value="1"/>
</dbReference>
<keyword evidence="7" id="KW-0762">Sugar transport</keyword>
<feature type="transmembrane region" description="Helical" evidence="6">
    <location>
        <begin position="150"/>
        <end position="168"/>
    </location>
</feature>
<feature type="transmembrane region" description="Helical" evidence="6">
    <location>
        <begin position="246"/>
        <end position="267"/>
    </location>
</feature>
<evidence type="ECO:0000313" key="8">
    <source>
        <dbReference type="Proteomes" id="UP001519271"/>
    </source>
</evidence>
<evidence type="ECO:0000256" key="3">
    <source>
        <dbReference type="ARBA" id="ARBA00022692"/>
    </source>
</evidence>
<reference evidence="7 8" key="1">
    <citation type="submission" date="2021-03" db="EMBL/GenBank/DDBJ databases">
        <title>Genomic Encyclopedia of Type Strains, Phase IV (KMG-IV): sequencing the most valuable type-strain genomes for metagenomic binning, comparative biology and taxonomic classification.</title>
        <authorList>
            <person name="Goeker M."/>
        </authorList>
    </citation>
    <scope>NUCLEOTIDE SEQUENCE [LARGE SCALE GENOMIC DNA]</scope>
    <source>
        <strain evidence="7 8">DSM 6139</strain>
    </source>
</reference>
<sequence length="351" mass="36283">MSEATKKRATIKALSALGDFGNSLLSVAIAVIIGGLIILAIGENPIEAYTALIEGSLGNARSIANTFSKSIPLAFTGLAVAMANRGGMLNIGAEGQLHAGAMATALVALALPGLPVVILLPVCIISGVAAGMLVGFIPGYFKAKKQTSEVIVAIMLNYIVTLFMSFLVNGPFKAEGSVSQTNAISEGLMLNKLIENSQLTTALFILLAVAAVQYIFLWKSAPGFQLRAVGSNPSASVSAGMNSKKLMIFSMSLSGGIAALAGVTEVLGKYGRYIEGFSPSFGFTGIAVAILGRNHPGGVLVTSLLFGILDTGALRMGRVTNVSANIIIVIQSLVILLVSAPEIAKMIRRRG</sequence>
<feature type="transmembrane region" description="Helical" evidence="6">
    <location>
        <begin position="273"/>
        <end position="291"/>
    </location>
</feature>
<evidence type="ECO:0000256" key="1">
    <source>
        <dbReference type="ARBA" id="ARBA00004651"/>
    </source>
</evidence>
<gene>
    <name evidence="7" type="ORF">J2Z34_000690</name>
</gene>
<dbReference type="Proteomes" id="UP001519271">
    <property type="component" value="Unassembled WGS sequence"/>
</dbReference>
<feature type="transmembrane region" description="Helical" evidence="6">
    <location>
        <begin position="20"/>
        <end position="42"/>
    </location>
</feature>
<dbReference type="CDD" id="cd06580">
    <property type="entry name" value="TM_PBP1_transp_TpRbsC_like"/>
    <property type="match status" value="1"/>
</dbReference>
<organism evidence="7 8">
    <name type="scientific">Youngiibacter multivorans</name>
    <dbReference type="NCBI Taxonomy" id="937251"/>
    <lineage>
        <taxon>Bacteria</taxon>
        <taxon>Bacillati</taxon>
        <taxon>Bacillota</taxon>
        <taxon>Clostridia</taxon>
        <taxon>Eubacteriales</taxon>
        <taxon>Clostridiaceae</taxon>
        <taxon>Youngiibacter</taxon>
    </lineage>
</organism>
<keyword evidence="8" id="KW-1185">Reference proteome</keyword>
<dbReference type="RefSeq" id="WP_209458461.1">
    <property type="nucleotide sequence ID" value="NZ_JAGGKC010000004.1"/>
</dbReference>
<keyword evidence="3 6" id="KW-0812">Transmembrane</keyword>